<evidence type="ECO:0000313" key="2">
    <source>
        <dbReference type="Proteomes" id="UP000737018"/>
    </source>
</evidence>
<dbReference type="EMBL" id="JRKL02012674">
    <property type="protein sequence ID" value="KAF3944185.1"/>
    <property type="molecule type" value="Genomic_DNA"/>
</dbReference>
<comment type="caution">
    <text evidence="1">The sequence shown here is derived from an EMBL/GenBank/DDBJ whole genome shotgun (WGS) entry which is preliminary data.</text>
</comment>
<keyword evidence="2" id="KW-1185">Reference proteome</keyword>
<reference evidence="1" key="1">
    <citation type="submission" date="2020-03" db="EMBL/GenBank/DDBJ databases">
        <title>Castanea mollissima Vanexum genome sequencing.</title>
        <authorList>
            <person name="Staton M."/>
        </authorList>
    </citation>
    <scope>NUCLEOTIDE SEQUENCE</scope>
    <source>
        <tissue evidence="1">Leaf</tissue>
    </source>
</reference>
<accession>A0A8J4V7I2</accession>
<proteinExistence type="predicted"/>
<protein>
    <submittedName>
        <fullName evidence="1">Uncharacterized protein</fullName>
    </submittedName>
</protein>
<sequence>MPPNPCSALLPLTKPKKLEEAKAAADDAKVKNRQIFHLSLPICRRGFVICGDCGLNCGFCGFGGLWWRFGLQWWLVEQSERMRKL</sequence>
<dbReference type="AlphaFoldDB" id="A0A8J4V7I2"/>
<name>A0A8J4V7I2_9ROSI</name>
<dbReference type="Proteomes" id="UP000737018">
    <property type="component" value="Unassembled WGS sequence"/>
</dbReference>
<gene>
    <name evidence="1" type="ORF">CMV_029328</name>
</gene>
<evidence type="ECO:0000313" key="1">
    <source>
        <dbReference type="EMBL" id="KAF3944185.1"/>
    </source>
</evidence>
<organism evidence="1 2">
    <name type="scientific">Castanea mollissima</name>
    <name type="common">Chinese chestnut</name>
    <dbReference type="NCBI Taxonomy" id="60419"/>
    <lineage>
        <taxon>Eukaryota</taxon>
        <taxon>Viridiplantae</taxon>
        <taxon>Streptophyta</taxon>
        <taxon>Embryophyta</taxon>
        <taxon>Tracheophyta</taxon>
        <taxon>Spermatophyta</taxon>
        <taxon>Magnoliopsida</taxon>
        <taxon>eudicotyledons</taxon>
        <taxon>Gunneridae</taxon>
        <taxon>Pentapetalae</taxon>
        <taxon>rosids</taxon>
        <taxon>fabids</taxon>
        <taxon>Fagales</taxon>
        <taxon>Fagaceae</taxon>
        <taxon>Castanea</taxon>
    </lineage>
</organism>